<protein>
    <recommendedName>
        <fullName evidence="4">RNA polymerase alpha subunit C-terminal domain-containing protein</fullName>
    </recommendedName>
</protein>
<dbReference type="Proteomes" id="UP000297839">
    <property type="component" value="Unassembled WGS sequence"/>
</dbReference>
<feature type="compositionally biased region" description="Basic residues" evidence="1">
    <location>
        <begin position="222"/>
        <end position="235"/>
    </location>
</feature>
<evidence type="ECO:0008006" key="4">
    <source>
        <dbReference type="Google" id="ProtNLM"/>
    </source>
</evidence>
<dbReference type="Gene3D" id="1.10.150.20">
    <property type="entry name" value="5' to 3' exonuclease, C-terminal subdomain"/>
    <property type="match status" value="1"/>
</dbReference>
<proteinExistence type="predicted"/>
<sequence length="253" mass="27345">MALAAEGNTFAVTVRSLAAAERFRQALCAKFDYCARLRPATIDASALIACTAMNPTRSKHAEKIEDELRRAGLPRHLVSVLHRAGLRTLKDLAALSMEQLLAIRGIGAMGGCRVREALQASDLAFQPSADARIAAWERHWHQQPAEPEAMGDASPIARLPLERRTLRCCVAQGLTTVSQVRALSRAQMCALFGNRATVDLLGCLRAAGLPAQGEARPGAPRARTRPTTPRRRTVASAIHRHSTYREAGIATAT</sequence>
<dbReference type="RefSeq" id="WP_135250445.1">
    <property type="nucleotide sequence ID" value="NZ_SMLK01000004.1"/>
</dbReference>
<dbReference type="SUPFAM" id="SSF47789">
    <property type="entry name" value="C-terminal domain of RNA polymerase alpha subunit"/>
    <property type="match status" value="1"/>
</dbReference>
<accession>A0A4Z0BQI8</accession>
<evidence type="ECO:0000256" key="1">
    <source>
        <dbReference type="SAM" id="MobiDB-lite"/>
    </source>
</evidence>
<gene>
    <name evidence="2" type="ORF">EZ216_14260</name>
</gene>
<reference evidence="2 3" key="1">
    <citation type="submission" date="2019-03" db="EMBL/GenBank/DDBJ databases">
        <title>Ramlibacter sp. 18x22-1, whole genome shotgun sequence.</title>
        <authorList>
            <person name="Zhang X."/>
            <person name="Feng G."/>
            <person name="Zhu H."/>
        </authorList>
    </citation>
    <scope>NUCLEOTIDE SEQUENCE [LARGE SCALE GENOMIC DNA]</scope>
    <source>
        <strain evidence="2 3">18x22-1</strain>
    </source>
</reference>
<dbReference type="AlphaFoldDB" id="A0A4Z0BQI8"/>
<feature type="region of interest" description="Disordered" evidence="1">
    <location>
        <begin position="212"/>
        <end position="235"/>
    </location>
</feature>
<keyword evidence="3" id="KW-1185">Reference proteome</keyword>
<evidence type="ECO:0000313" key="2">
    <source>
        <dbReference type="EMBL" id="TFZ00259.1"/>
    </source>
</evidence>
<dbReference type="EMBL" id="SMLK01000004">
    <property type="protein sequence ID" value="TFZ00259.1"/>
    <property type="molecule type" value="Genomic_DNA"/>
</dbReference>
<comment type="caution">
    <text evidence="2">The sequence shown here is derived from an EMBL/GenBank/DDBJ whole genome shotgun (WGS) entry which is preliminary data.</text>
</comment>
<name>A0A4Z0BQI8_9BURK</name>
<organism evidence="2 3">
    <name type="scientific">Ramlibacter humi</name>
    <dbReference type="NCBI Taxonomy" id="2530451"/>
    <lineage>
        <taxon>Bacteria</taxon>
        <taxon>Pseudomonadati</taxon>
        <taxon>Pseudomonadota</taxon>
        <taxon>Betaproteobacteria</taxon>
        <taxon>Burkholderiales</taxon>
        <taxon>Comamonadaceae</taxon>
        <taxon>Ramlibacter</taxon>
    </lineage>
</organism>
<evidence type="ECO:0000313" key="3">
    <source>
        <dbReference type="Proteomes" id="UP000297839"/>
    </source>
</evidence>